<protein>
    <submittedName>
        <fullName evidence="3">Uncharacterized protein</fullName>
    </submittedName>
</protein>
<accession>A0ABS3WLM9</accession>
<dbReference type="RefSeq" id="WP_209262841.1">
    <property type="nucleotide sequence ID" value="NZ_JAFFZN010000001.1"/>
</dbReference>
<proteinExistence type="predicted"/>
<evidence type="ECO:0000313" key="4">
    <source>
        <dbReference type="Proteomes" id="UP001518976"/>
    </source>
</evidence>
<reference evidence="3 4" key="1">
    <citation type="submission" date="2021-02" db="EMBL/GenBank/DDBJ databases">
        <title>Streptomyces spirodelae sp. nov., isolated from duckweed.</title>
        <authorList>
            <person name="Saimee Y."/>
            <person name="Duangmal K."/>
        </authorList>
    </citation>
    <scope>NUCLEOTIDE SEQUENCE [LARGE SCALE GENOMIC DNA]</scope>
    <source>
        <strain evidence="3 4">DW4-2</strain>
    </source>
</reference>
<keyword evidence="4" id="KW-1185">Reference proteome</keyword>
<name>A0ABS3WLM9_9ACTN</name>
<sequence>MMDTFTRNFGRLAGVGAVCTAGLLFGGAGLASADAPTPETRTAHTFTESGGWSGDTSDNDNFRVRELSPLASAMAAVKWAESPGRAVAGAV</sequence>
<evidence type="ECO:0000256" key="1">
    <source>
        <dbReference type="SAM" id="MobiDB-lite"/>
    </source>
</evidence>
<keyword evidence="2" id="KW-0732">Signal</keyword>
<feature type="signal peptide" evidence="2">
    <location>
        <begin position="1"/>
        <end position="33"/>
    </location>
</feature>
<evidence type="ECO:0000256" key="2">
    <source>
        <dbReference type="SAM" id="SignalP"/>
    </source>
</evidence>
<organism evidence="3 4">
    <name type="scientific">Streptomyces spirodelae</name>
    <dbReference type="NCBI Taxonomy" id="2812904"/>
    <lineage>
        <taxon>Bacteria</taxon>
        <taxon>Bacillati</taxon>
        <taxon>Actinomycetota</taxon>
        <taxon>Actinomycetes</taxon>
        <taxon>Kitasatosporales</taxon>
        <taxon>Streptomycetaceae</taxon>
        <taxon>Streptomyces</taxon>
    </lineage>
</organism>
<feature type="chain" id="PRO_5045481401" evidence="2">
    <location>
        <begin position="34"/>
        <end position="91"/>
    </location>
</feature>
<gene>
    <name evidence="3" type="ORF">JW592_00760</name>
</gene>
<evidence type="ECO:0000313" key="3">
    <source>
        <dbReference type="EMBL" id="MBO8184024.1"/>
    </source>
</evidence>
<comment type="caution">
    <text evidence="3">The sequence shown here is derived from an EMBL/GenBank/DDBJ whole genome shotgun (WGS) entry which is preliminary data.</text>
</comment>
<dbReference type="EMBL" id="JAFFZN010000001">
    <property type="protein sequence ID" value="MBO8184024.1"/>
    <property type="molecule type" value="Genomic_DNA"/>
</dbReference>
<dbReference type="Proteomes" id="UP001518976">
    <property type="component" value="Unassembled WGS sequence"/>
</dbReference>
<feature type="region of interest" description="Disordered" evidence="1">
    <location>
        <begin position="34"/>
        <end position="59"/>
    </location>
</feature>
<feature type="compositionally biased region" description="Polar residues" evidence="1">
    <location>
        <begin position="39"/>
        <end position="56"/>
    </location>
</feature>